<evidence type="ECO:0000256" key="1">
    <source>
        <dbReference type="SAM" id="MobiDB-lite"/>
    </source>
</evidence>
<organism evidence="2 3">
    <name type="scientific">Autumnicola edwardsiae</name>
    <dbReference type="NCBI Taxonomy" id="3075594"/>
    <lineage>
        <taxon>Bacteria</taxon>
        <taxon>Pseudomonadati</taxon>
        <taxon>Bacteroidota</taxon>
        <taxon>Flavobacteriia</taxon>
        <taxon>Flavobacteriales</taxon>
        <taxon>Flavobacteriaceae</taxon>
        <taxon>Autumnicola</taxon>
    </lineage>
</organism>
<feature type="region of interest" description="Disordered" evidence="1">
    <location>
        <begin position="41"/>
        <end position="60"/>
    </location>
</feature>
<proteinExistence type="predicted"/>
<reference evidence="2 3" key="1">
    <citation type="submission" date="2023-09" db="EMBL/GenBank/DDBJ databases">
        <authorList>
            <person name="Rey-Velasco X."/>
        </authorList>
    </citation>
    <scope>NUCLEOTIDE SEQUENCE [LARGE SCALE GENOMIC DNA]</scope>
    <source>
        <strain evidence="2 3">F297</strain>
    </source>
</reference>
<comment type="caution">
    <text evidence="2">The sequence shown here is derived from an EMBL/GenBank/DDBJ whole genome shotgun (WGS) entry which is preliminary data.</text>
</comment>
<gene>
    <name evidence="2" type="ORF">RM529_15075</name>
</gene>
<dbReference type="EMBL" id="JAVRHP010000117">
    <property type="protein sequence ID" value="MDT0651476.1"/>
    <property type="molecule type" value="Genomic_DNA"/>
</dbReference>
<dbReference type="Proteomes" id="UP001248819">
    <property type="component" value="Unassembled WGS sequence"/>
</dbReference>
<name>A0ABU3CYZ4_9FLAO</name>
<keyword evidence="3" id="KW-1185">Reference proteome</keyword>
<protein>
    <submittedName>
        <fullName evidence="2">Uncharacterized protein</fullName>
    </submittedName>
</protein>
<sequence>MLTKEKVKEQIEKFPDEFSIDDLVERLILIEKVEKGLNQSDRGETISDADLDNEVEKWFR</sequence>
<evidence type="ECO:0000313" key="3">
    <source>
        <dbReference type="Proteomes" id="UP001248819"/>
    </source>
</evidence>
<dbReference type="RefSeq" id="WP_311485580.1">
    <property type="nucleotide sequence ID" value="NZ_JAVRHP010000117.1"/>
</dbReference>
<accession>A0ABU3CYZ4</accession>
<evidence type="ECO:0000313" key="2">
    <source>
        <dbReference type="EMBL" id="MDT0651476.1"/>
    </source>
</evidence>